<keyword evidence="2" id="KW-1185">Reference proteome</keyword>
<dbReference type="Proteomes" id="UP000194420">
    <property type="component" value="Unassembled WGS sequence"/>
</dbReference>
<dbReference type="OrthoDB" id="7428201at2"/>
<dbReference type="RefSeq" id="WP_086436885.1">
    <property type="nucleotide sequence ID" value="NZ_FXWG01000001.1"/>
</dbReference>
<name>A0A1Y6EPC7_9SPHN</name>
<reference evidence="2" key="1">
    <citation type="submission" date="2017-04" db="EMBL/GenBank/DDBJ databases">
        <authorList>
            <person name="Varghese N."/>
            <person name="Submissions S."/>
        </authorList>
    </citation>
    <scope>NUCLEOTIDE SEQUENCE [LARGE SCALE GENOMIC DNA]</scope>
</reference>
<proteinExistence type="predicted"/>
<gene>
    <name evidence="1" type="ORF">SAMN06297468_1035</name>
</gene>
<dbReference type="AlphaFoldDB" id="A0A1Y6EPC7"/>
<dbReference type="EMBL" id="FXWG01000001">
    <property type="protein sequence ID" value="SMQ64524.1"/>
    <property type="molecule type" value="Genomic_DNA"/>
</dbReference>
<protein>
    <submittedName>
        <fullName evidence="1">Uncharacterized protein</fullName>
    </submittedName>
</protein>
<evidence type="ECO:0000313" key="2">
    <source>
        <dbReference type="Proteomes" id="UP000194420"/>
    </source>
</evidence>
<organism evidence="1 2">
    <name type="scientific">Altererythrobacter xiamenensis</name>
    <dbReference type="NCBI Taxonomy" id="1316679"/>
    <lineage>
        <taxon>Bacteria</taxon>
        <taxon>Pseudomonadati</taxon>
        <taxon>Pseudomonadota</taxon>
        <taxon>Alphaproteobacteria</taxon>
        <taxon>Sphingomonadales</taxon>
        <taxon>Erythrobacteraceae</taxon>
        <taxon>Altererythrobacter</taxon>
    </lineage>
</organism>
<evidence type="ECO:0000313" key="1">
    <source>
        <dbReference type="EMBL" id="SMQ64524.1"/>
    </source>
</evidence>
<accession>A0A1Y6EPC7</accession>
<sequence>MSLSFLGRFTLFLVLALMSAWAGREYALPLANYLAEAQDSTARDTKISGRSLAYRVPSDRAITFAFSQPVDLAKILVHPAVGEADRAKAEGFVYGLRIRWLDAAGAELAAYDQFLQADAPDAVFVSGKNWRFFRTRPELIAEQDQIITESPAPAARLEIEIIDADPAIVGVDLRLYERQPFMGANATAAFERLSEQDKAWLAEANAFPADMLSRSEKFYLGLNAWKPVGPLGIAGRDYEGLVLYEAKLTASEKAAGGVQ</sequence>